<dbReference type="InterPro" id="IPR010998">
    <property type="entry name" value="Integrase_recombinase_N"/>
</dbReference>
<name>A0A0M1P7D8_9BACL</name>
<dbReference type="Gene3D" id="1.10.150.130">
    <property type="match status" value="1"/>
</dbReference>
<dbReference type="InterPro" id="IPR011010">
    <property type="entry name" value="DNA_brk_join_enz"/>
</dbReference>
<keyword evidence="2" id="KW-0233">DNA recombination</keyword>
<dbReference type="GO" id="GO:0003677">
    <property type="term" value="F:DNA binding"/>
    <property type="evidence" value="ECO:0007669"/>
    <property type="project" value="UniProtKB-KW"/>
</dbReference>
<dbReference type="PATRIC" id="fig|1705565.3.peg.5169"/>
<evidence type="ECO:0000256" key="1">
    <source>
        <dbReference type="ARBA" id="ARBA00023125"/>
    </source>
</evidence>
<dbReference type="AlphaFoldDB" id="A0A0M1P7D8"/>
<dbReference type="RefSeq" id="WP_054403328.1">
    <property type="nucleotide sequence ID" value="NZ_LIUT01000001.1"/>
</dbReference>
<dbReference type="InterPro" id="IPR013762">
    <property type="entry name" value="Integrase-like_cat_sf"/>
</dbReference>
<proteinExistence type="predicted"/>
<evidence type="ECO:0000313" key="4">
    <source>
        <dbReference type="Proteomes" id="UP000036932"/>
    </source>
</evidence>
<keyword evidence="4" id="KW-1185">Reference proteome</keyword>
<evidence type="ECO:0000256" key="2">
    <source>
        <dbReference type="ARBA" id="ARBA00023172"/>
    </source>
</evidence>
<organism evidence="3 4">
    <name type="scientific">Paenibacillus solani</name>
    <dbReference type="NCBI Taxonomy" id="1705565"/>
    <lineage>
        <taxon>Bacteria</taxon>
        <taxon>Bacillati</taxon>
        <taxon>Bacillota</taxon>
        <taxon>Bacilli</taxon>
        <taxon>Bacillales</taxon>
        <taxon>Paenibacillaceae</taxon>
        <taxon>Paenibacillus</taxon>
    </lineage>
</organism>
<comment type="caution">
    <text evidence="3">The sequence shown here is derived from an EMBL/GenBank/DDBJ whole genome shotgun (WGS) entry which is preliminary data.</text>
</comment>
<evidence type="ECO:0000313" key="3">
    <source>
        <dbReference type="EMBL" id="KOR90388.1"/>
    </source>
</evidence>
<dbReference type="SUPFAM" id="SSF56349">
    <property type="entry name" value="DNA breaking-rejoining enzymes"/>
    <property type="match status" value="1"/>
</dbReference>
<dbReference type="GO" id="GO:0006310">
    <property type="term" value="P:DNA recombination"/>
    <property type="evidence" value="ECO:0007669"/>
    <property type="project" value="UniProtKB-KW"/>
</dbReference>
<reference evidence="4" key="1">
    <citation type="submission" date="2015-08" db="EMBL/GenBank/DDBJ databases">
        <title>Genome sequencing project for genomic taxonomy and phylogenomics of Bacillus-like bacteria.</title>
        <authorList>
            <person name="Liu B."/>
            <person name="Wang J."/>
            <person name="Zhu Y."/>
            <person name="Liu G."/>
            <person name="Chen Q."/>
            <person name="Chen Z."/>
            <person name="Lan J."/>
            <person name="Che J."/>
            <person name="Ge C."/>
            <person name="Shi H."/>
            <person name="Pan Z."/>
            <person name="Liu X."/>
        </authorList>
    </citation>
    <scope>NUCLEOTIDE SEQUENCE [LARGE SCALE GENOMIC DNA]</scope>
    <source>
        <strain evidence="4">FJAT-22460</strain>
    </source>
</reference>
<dbReference type="Proteomes" id="UP000036932">
    <property type="component" value="Unassembled WGS sequence"/>
</dbReference>
<accession>A0A0M1P7D8</accession>
<dbReference type="GO" id="GO:0015074">
    <property type="term" value="P:DNA integration"/>
    <property type="evidence" value="ECO:0007669"/>
    <property type="project" value="InterPro"/>
</dbReference>
<dbReference type="OrthoDB" id="2676386at2"/>
<sequence>MNYLESINKFIAAKQEAFVQVQGYEKDLLIFWRFLETKKVNEDTWNHVLGGANTDLVLECLKFYVDFNKVNSMSTANRFISVLAEYFQFAIEHQHISNKELYEEMNAPIYSDRSFRARINSWISKNLKDKEATRIFSESEIQKLIKDCNDTLDLLNNEESDYFDKKFVPALILKILVLTGMKYKKVPKLTLSDLNLRYGTIKINNYIIHMPHRLIDQFEMYLSLREDKTKSNFLFIKSNGDQIPEQTSNTAYFLGSLTTRTDIQGIIKYVIVQMLGKGISVDIISEFTGVGKTIIDDCLNFINKDLFNDRNTLLDARIRELNTFKHL</sequence>
<dbReference type="EMBL" id="LIUT01000001">
    <property type="protein sequence ID" value="KOR90388.1"/>
    <property type="molecule type" value="Genomic_DNA"/>
</dbReference>
<gene>
    <name evidence="3" type="ORF">AM231_15485</name>
</gene>
<protein>
    <submittedName>
        <fullName evidence="3">Uncharacterized protein</fullName>
    </submittedName>
</protein>
<keyword evidence="1" id="KW-0238">DNA-binding</keyword>
<dbReference type="Gene3D" id="1.10.443.10">
    <property type="entry name" value="Intergrase catalytic core"/>
    <property type="match status" value="1"/>
</dbReference>